<comment type="caution">
    <text evidence="7">The sequence shown here is derived from an EMBL/GenBank/DDBJ whole genome shotgun (WGS) entry which is preliminary data.</text>
</comment>
<dbReference type="Pfam" id="PF02913">
    <property type="entry name" value="FAD-oxidase_C"/>
    <property type="match status" value="1"/>
</dbReference>
<comment type="cofactor">
    <cofactor evidence="1">
        <name>FAD</name>
        <dbReference type="ChEBI" id="CHEBI:57692"/>
    </cofactor>
</comment>
<dbReference type="InterPro" id="IPR006094">
    <property type="entry name" value="Oxid_FAD_bind_N"/>
</dbReference>
<dbReference type="FunFam" id="1.10.45.10:FF:000001">
    <property type="entry name" value="D-lactate dehydrogenase mitochondrial"/>
    <property type="match status" value="1"/>
</dbReference>
<gene>
    <name evidence="7" type="ORF">FHX39_002812</name>
</gene>
<evidence type="ECO:0000256" key="1">
    <source>
        <dbReference type="ARBA" id="ARBA00001974"/>
    </source>
</evidence>
<dbReference type="InterPro" id="IPR036318">
    <property type="entry name" value="FAD-bd_PCMH-like_sf"/>
</dbReference>
<dbReference type="InterPro" id="IPR004113">
    <property type="entry name" value="FAD-bd_oxidored_4_C"/>
</dbReference>
<dbReference type="InterPro" id="IPR016171">
    <property type="entry name" value="Vanillyl_alc_oxidase_C-sub2"/>
</dbReference>
<dbReference type="Gene3D" id="1.10.45.10">
    <property type="entry name" value="Vanillyl-alcohol Oxidase, Chain A, domain 4"/>
    <property type="match status" value="1"/>
</dbReference>
<dbReference type="EC" id="1.1.3.15" evidence="7"/>
<accession>A0A7W5JX05</accession>
<keyword evidence="5 7" id="KW-0560">Oxidoreductase</keyword>
<proteinExistence type="inferred from homology"/>
<protein>
    <submittedName>
        <fullName evidence="7">Glycolate oxidase</fullName>
        <ecNumber evidence="7">1.1.3.15</ecNumber>
    </submittedName>
</protein>
<dbReference type="RefSeq" id="WP_183339370.1">
    <property type="nucleotide sequence ID" value="NZ_JACHZG010000001.1"/>
</dbReference>
<dbReference type="FunFam" id="3.30.70.2740:FF:000001">
    <property type="entry name" value="D-lactate dehydrogenase mitochondrial"/>
    <property type="match status" value="1"/>
</dbReference>
<keyword evidence="8" id="KW-1185">Reference proteome</keyword>
<dbReference type="PANTHER" id="PTHR42934:SF2">
    <property type="entry name" value="GLYCOLATE OXIDASE SUBUNIT GLCD"/>
    <property type="match status" value="1"/>
</dbReference>
<dbReference type="AlphaFoldDB" id="A0A7W5JX05"/>
<evidence type="ECO:0000313" key="8">
    <source>
        <dbReference type="Proteomes" id="UP000565572"/>
    </source>
</evidence>
<dbReference type="Gene3D" id="3.30.70.2740">
    <property type="match status" value="1"/>
</dbReference>
<evidence type="ECO:0000256" key="2">
    <source>
        <dbReference type="ARBA" id="ARBA00008000"/>
    </source>
</evidence>
<dbReference type="SUPFAM" id="SSF55103">
    <property type="entry name" value="FAD-linked oxidases, C-terminal domain"/>
    <property type="match status" value="1"/>
</dbReference>
<evidence type="ECO:0000256" key="3">
    <source>
        <dbReference type="ARBA" id="ARBA00022630"/>
    </source>
</evidence>
<name>A0A7W5JX05_9ACTN</name>
<dbReference type="GO" id="GO:0003973">
    <property type="term" value="F:(S)-2-hydroxy-acid oxidase activity"/>
    <property type="evidence" value="ECO:0007669"/>
    <property type="project" value="UniProtKB-EC"/>
</dbReference>
<dbReference type="Pfam" id="PF01565">
    <property type="entry name" value="FAD_binding_4"/>
    <property type="match status" value="1"/>
</dbReference>
<keyword evidence="4" id="KW-0274">FAD</keyword>
<dbReference type="InterPro" id="IPR016169">
    <property type="entry name" value="FAD-bd_PCMH_sub2"/>
</dbReference>
<dbReference type="InterPro" id="IPR051914">
    <property type="entry name" value="FAD-linked_OxidoTrans_Type4"/>
</dbReference>
<dbReference type="SUPFAM" id="SSF56176">
    <property type="entry name" value="FAD-binding/transporter-associated domain-like"/>
    <property type="match status" value="1"/>
</dbReference>
<dbReference type="InterPro" id="IPR016166">
    <property type="entry name" value="FAD-bd_PCMH"/>
</dbReference>
<organism evidence="7 8">
    <name type="scientific">Microlunatus antarcticus</name>
    <dbReference type="NCBI Taxonomy" id="53388"/>
    <lineage>
        <taxon>Bacteria</taxon>
        <taxon>Bacillati</taxon>
        <taxon>Actinomycetota</taxon>
        <taxon>Actinomycetes</taxon>
        <taxon>Propionibacteriales</taxon>
        <taxon>Propionibacteriaceae</taxon>
        <taxon>Microlunatus</taxon>
    </lineage>
</organism>
<dbReference type="PROSITE" id="PS51387">
    <property type="entry name" value="FAD_PCMH"/>
    <property type="match status" value="1"/>
</dbReference>
<reference evidence="7 8" key="1">
    <citation type="submission" date="2020-08" db="EMBL/GenBank/DDBJ databases">
        <title>Sequencing the genomes of 1000 actinobacteria strains.</title>
        <authorList>
            <person name="Klenk H.-P."/>
        </authorList>
    </citation>
    <scope>NUCLEOTIDE SEQUENCE [LARGE SCALE GENOMIC DNA]</scope>
    <source>
        <strain evidence="7 8">DSM 11053</strain>
    </source>
</reference>
<evidence type="ECO:0000256" key="4">
    <source>
        <dbReference type="ARBA" id="ARBA00022827"/>
    </source>
</evidence>
<dbReference type="Gene3D" id="3.30.465.10">
    <property type="match status" value="1"/>
</dbReference>
<dbReference type="EMBL" id="JACHZG010000001">
    <property type="protein sequence ID" value="MBB3327868.1"/>
    <property type="molecule type" value="Genomic_DNA"/>
</dbReference>
<dbReference type="Proteomes" id="UP000565572">
    <property type="component" value="Unassembled WGS sequence"/>
</dbReference>
<sequence>MTAGTVARSDWSGLAAALSPSAVVAVDEASRAAAANDRSGWVTTSSPDVVVRVGTVADVQEVLRFATATRTPVVTRGGGTGLAGGAVAAEGSLVLDVSGLTRIVDVRPDDAVAVVEPGVLTADLDRVVRAHGLRYAPDPASAAISTIGGNIATNAGGLRCVKYGVTRDAVLALDVVLADGTLLQTGQATVKGVAGYDLTSLLVGSEGTLGVIVGATLRLTAAPTLVATAAAFFYDLDAATAATLAVTRAGVRPSTLELVDGATLAAIDAAQGSDLATRGQAFVLVQTDGFAAEAELAVAAAELRRLGGQVQVTTDDAEAERLMSARRLALPSIERLGRVLIEDIAVPRSQLAEAVRGVAAIAKSTGVRIFTFAHAGDGNLHPIIAVASEDAGHLAAVDRAADAVFALALRLGGTVSGEHGVGLLKRGWLDAELGPRSRDLQHGIKAVFDPLNLLNPGKAL</sequence>
<evidence type="ECO:0000313" key="7">
    <source>
        <dbReference type="EMBL" id="MBB3327868.1"/>
    </source>
</evidence>
<comment type="similarity">
    <text evidence="2">Belongs to the FAD-binding oxidoreductase/transferase type 4 family.</text>
</comment>
<dbReference type="GO" id="GO:0071949">
    <property type="term" value="F:FAD binding"/>
    <property type="evidence" value="ECO:0007669"/>
    <property type="project" value="InterPro"/>
</dbReference>
<dbReference type="PANTHER" id="PTHR42934">
    <property type="entry name" value="GLYCOLATE OXIDASE SUBUNIT GLCD"/>
    <property type="match status" value="1"/>
</dbReference>
<evidence type="ECO:0000259" key="6">
    <source>
        <dbReference type="PROSITE" id="PS51387"/>
    </source>
</evidence>
<feature type="domain" description="FAD-binding PCMH-type" evidence="6">
    <location>
        <begin position="43"/>
        <end position="222"/>
    </location>
</feature>
<keyword evidence="3" id="KW-0285">Flavoprotein</keyword>
<evidence type="ECO:0000256" key="5">
    <source>
        <dbReference type="ARBA" id="ARBA00023002"/>
    </source>
</evidence>
<dbReference type="InterPro" id="IPR016164">
    <property type="entry name" value="FAD-linked_Oxase-like_C"/>
</dbReference>